<protein>
    <submittedName>
        <fullName evidence="1">Uncharacterized protein</fullName>
    </submittedName>
</protein>
<sequence length="127" mass="13542">MALIGSTSSTERATIRGGVTKTDVGLSNVDNDSTATIRSGVTKSDVGLGSVTDESKSTMFSSPTFTGTIYAYSGGGIRQSEGTDGSDYGHFARRQSWVNSSSMIICQWGMGAHHCSNFIVHFAWTDW</sequence>
<gene>
    <name evidence="1" type="ORF">METZ01_LOCUS261642</name>
</gene>
<name>A0A382JAI4_9ZZZZ</name>
<evidence type="ECO:0000313" key="1">
    <source>
        <dbReference type="EMBL" id="SVC08788.1"/>
    </source>
</evidence>
<dbReference type="EMBL" id="UINC01072853">
    <property type="protein sequence ID" value="SVC08788.1"/>
    <property type="molecule type" value="Genomic_DNA"/>
</dbReference>
<proteinExistence type="predicted"/>
<reference evidence="1" key="1">
    <citation type="submission" date="2018-05" db="EMBL/GenBank/DDBJ databases">
        <authorList>
            <person name="Lanie J.A."/>
            <person name="Ng W.-L."/>
            <person name="Kazmierczak K.M."/>
            <person name="Andrzejewski T.M."/>
            <person name="Davidsen T.M."/>
            <person name="Wayne K.J."/>
            <person name="Tettelin H."/>
            <person name="Glass J.I."/>
            <person name="Rusch D."/>
            <person name="Podicherti R."/>
            <person name="Tsui H.-C.T."/>
            <person name="Winkler M.E."/>
        </authorList>
    </citation>
    <scope>NUCLEOTIDE SEQUENCE</scope>
</reference>
<accession>A0A382JAI4</accession>
<organism evidence="1">
    <name type="scientific">marine metagenome</name>
    <dbReference type="NCBI Taxonomy" id="408172"/>
    <lineage>
        <taxon>unclassified sequences</taxon>
        <taxon>metagenomes</taxon>
        <taxon>ecological metagenomes</taxon>
    </lineage>
</organism>
<dbReference type="AlphaFoldDB" id="A0A382JAI4"/>